<dbReference type="PROSITE" id="PS50985">
    <property type="entry name" value="GRAS"/>
    <property type="match status" value="1"/>
</dbReference>
<comment type="caution">
    <text evidence="4">The sequence shown here is derived from an EMBL/GenBank/DDBJ whole genome shotgun (WGS) entry which is preliminary data.</text>
</comment>
<evidence type="ECO:0000313" key="5">
    <source>
        <dbReference type="Proteomes" id="UP001472677"/>
    </source>
</evidence>
<dbReference type="EMBL" id="JBBPBM010000109">
    <property type="protein sequence ID" value="KAK8507159.1"/>
    <property type="molecule type" value="Genomic_DNA"/>
</dbReference>
<proteinExistence type="inferred from homology"/>
<comment type="similarity">
    <text evidence="3">Belongs to the GRAS family.</text>
</comment>
<keyword evidence="1" id="KW-0805">Transcription regulation</keyword>
<accession>A0ABR2BJQ6</accession>
<keyword evidence="2" id="KW-0804">Transcription</keyword>
<dbReference type="InterPro" id="IPR005202">
    <property type="entry name" value="TF_GRAS"/>
</dbReference>
<dbReference type="Proteomes" id="UP001472677">
    <property type="component" value="Unassembled WGS sequence"/>
</dbReference>
<name>A0ABR2BJQ6_9ROSI</name>
<evidence type="ECO:0000313" key="4">
    <source>
        <dbReference type="EMBL" id="KAK8507159.1"/>
    </source>
</evidence>
<dbReference type="PANTHER" id="PTHR31636">
    <property type="entry name" value="OSJNBA0084A10.13 PROTEIN-RELATED"/>
    <property type="match status" value="1"/>
</dbReference>
<protein>
    <recommendedName>
        <fullName evidence="6">DELLA protein RGL1-like</fullName>
    </recommendedName>
</protein>
<gene>
    <name evidence="4" type="ORF">V6N12_008506</name>
</gene>
<feature type="region of interest" description="SAW" evidence="3">
    <location>
        <begin position="420"/>
        <end position="496"/>
    </location>
</feature>
<evidence type="ECO:0000256" key="1">
    <source>
        <dbReference type="ARBA" id="ARBA00023015"/>
    </source>
</evidence>
<feature type="short sequence motif" description="VHIID" evidence="3">
    <location>
        <begin position="239"/>
        <end position="243"/>
    </location>
</feature>
<comment type="caution">
    <text evidence="3">Lacks conserved residue(s) required for the propagation of feature annotation.</text>
</comment>
<sequence length="602" mass="67816">MSFDVLSFSDKIGGFPDKLSVCNNVSESFNGAAIDGFYRDDSLQQQLQYPLGLLNDYGGGFKRLHTEKRVEEADDSGVDERLSTEDVMRVAGELFIQSSYQGVDGLSVLDCDFNLSFSGLSDEERRDVELALLLLAAAEKVGYREYERASRLLKQCELMSSKTGNQVQRVVYYFSEALREKIERETGRVSSKPVLNFDESMMRPNPTMLACHGELPFPQIIQFAGIQAIVENVAKAKRIHIIDLSIKSGVQWTVLMQALVSRHECPIELLKVTAVATDGKWLIESTGKRLLSFARSLGLPFAFKIVMVSDMLDLKEDLFELDAKETVAVYAVMIFRSMLVMPNRLENIMRVIRHINPCLMVVSEVEANHNSPIFVNRFIETLFFCSAYFDCLATCMKWNHENRDIIESMYFGEGIRNTVATEGEERKSRNVKFDVWRAFFVRYGMEEAELSMSSLYQAYLVLKSFACGSFCTLDMNGKCLLVGWKGTPMHSISSRSHLYVISCLPMSGKQSRELSIISAKLFKPKSMPKTSKPSHPDETMVNLSPALVTCSLKLPFIHVTRFAGLRAIFENVASSKRVHFIDMAIRSGAYCIGMSSESSFSK</sequence>
<feature type="region of interest" description="Leucine repeat II (LRII)" evidence="3">
    <location>
        <begin position="285"/>
        <end position="317"/>
    </location>
</feature>
<reference evidence="4 5" key="1">
    <citation type="journal article" date="2024" name="G3 (Bethesda)">
        <title>Genome assembly of Hibiscus sabdariffa L. provides insights into metabolisms of medicinal natural products.</title>
        <authorList>
            <person name="Kim T."/>
        </authorList>
    </citation>
    <scope>NUCLEOTIDE SEQUENCE [LARGE SCALE GENOMIC DNA]</scope>
    <source>
        <strain evidence="4">TK-2024</strain>
        <tissue evidence="4">Old leaves</tissue>
    </source>
</reference>
<evidence type="ECO:0000256" key="3">
    <source>
        <dbReference type="PROSITE-ProRule" id="PRU01191"/>
    </source>
</evidence>
<evidence type="ECO:0008006" key="6">
    <source>
        <dbReference type="Google" id="ProtNLM"/>
    </source>
</evidence>
<keyword evidence="5" id="KW-1185">Reference proteome</keyword>
<dbReference type="Pfam" id="PF03514">
    <property type="entry name" value="GRAS"/>
    <property type="match status" value="1"/>
</dbReference>
<evidence type="ECO:0000256" key="2">
    <source>
        <dbReference type="ARBA" id="ARBA00023163"/>
    </source>
</evidence>
<organism evidence="4 5">
    <name type="scientific">Hibiscus sabdariffa</name>
    <name type="common">roselle</name>
    <dbReference type="NCBI Taxonomy" id="183260"/>
    <lineage>
        <taxon>Eukaryota</taxon>
        <taxon>Viridiplantae</taxon>
        <taxon>Streptophyta</taxon>
        <taxon>Embryophyta</taxon>
        <taxon>Tracheophyta</taxon>
        <taxon>Spermatophyta</taxon>
        <taxon>Magnoliopsida</taxon>
        <taxon>eudicotyledons</taxon>
        <taxon>Gunneridae</taxon>
        <taxon>Pentapetalae</taxon>
        <taxon>rosids</taxon>
        <taxon>malvids</taxon>
        <taxon>Malvales</taxon>
        <taxon>Malvaceae</taxon>
        <taxon>Malvoideae</taxon>
        <taxon>Hibiscus</taxon>
    </lineage>
</organism>